<evidence type="ECO:0000313" key="3">
    <source>
        <dbReference type="Proteomes" id="UP000298030"/>
    </source>
</evidence>
<accession>A0A4Y7TPF4</accession>
<reference evidence="2 3" key="1">
    <citation type="journal article" date="2019" name="Nat. Ecol. Evol.">
        <title>Megaphylogeny resolves global patterns of mushroom evolution.</title>
        <authorList>
            <person name="Varga T."/>
            <person name="Krizsan K."/>
            <person name="Foldi C."/>
            <person name="Dima B."/>
            <person name="Sanchez-Garcia M."/>
            <person name="Sanchez-Ramirez S."/>
            <person name="Szollosi G.J."/>
            <person name="Szarkandi J.G."/>
            <person name="Papp V."/>
            <person name="Albert L."/>
            <person name="Andreopoulos W."/>
            <person name="Angelini C."/>
            <person name="Antonin V."/>
            <person name="Barry K.W."/>
            <person name="Bougher N.L."/>
            <person name="Buchanan P."/>
            <person name="Buyck B."/>
            <person name="Bense V."/>
            <person name="Catcheside P."/>
            <person name="Chovatia M."/>
            <person name="Cooper J."/>
            <person name="Damon W."/>
            <person name="Desjardin D."/>
            <person name="Finy P."/>
            <person name="Geml J."/>
            <person name="Haridas S."/>
            <person name="Hughes K."/>
            <person name="Justo A."/>
            <person name="Karasinski D."/>
            <person name="Kautmanova I."/>
            <person name="Kiss B."/>
            <person name="Kocsube S."/>
            <person name="Kotiranta H."/>
            <person name="LaButti K.M."/>
            <person name="Lechner B.E."/>
            <person name="Liimatainen K."/>
            <person name="Lipzen A."/>
            <person name="Lukacs Z."/>
            <person name="Mihaltcheva S."/>
            <person name="Morgado L.N."/>
            <person name="Niskanen T."/>
            <person name="Noordeloos M.E."/>
            <person name="Ohm R.A."/>
            <person name="Ortiz-Santana B."/>
            <person name="Ovrebo C."/>
            <person name="Racz N."/>
            <person name="Riley R."/>
            <person name="Savchenko A."/>
            <person name="Shiryaev A."/>
            <person name="Soop K."/>
            <person name="Spirin V."/>
            <person name="Szebenyi C."/>
            <person name="Tomsovsky M."/>
            <person name="Tulloss R.E."/>
            <person name="Uehling J."/>
            <person name="Grigoriev I.V."/>
            <person name="Vagvolgyi C."/>
            <person name="Papp T."/>
            <person name="Martin F.M."/>
            <person name="Miettinen O."/>
            <person name="Hibbett D.S."/>
            <person name="Nagy L.G."/>
        </authorList>
    </citation>
    <scope>NUCLEOTIDE SEQUENCE [LARGE SCALE GENOMIC DNA]</scope>
    <source>
        <strain evidence="2 3">FP101781</strain>
    </source>
</reference>
<proteinExistence type="predicted"/>
<organism evidence="2 3">
    <name type="scientific">Coprinellus micaceus</name>
    <name type="common">Glistening ink-cap mushroom</name>
    <name type="synonym">Coprinus micaceus</name>
    <dbReference type="NCBI Taxonomy" id="71717"/>
    <lineage>
        <taxon>Eukaryota</taxon>
        <taxon>Fungi</taxon>
        <taxon>Dikarya</taxon>
        <taxon>Basidiomycota</taxon>
        <taxon>Agaricomycotina</taxon>
        <taxon>Agaricomycetes</taxon>
        <taxon>Agaricomycetidae</taxon>
        <taxon>Agaricales</taxon>
        <taxon>Agaricineae</taxon>
        <taxon>Psathyrellaceae</taxon>
        <taxon>Coprinellus</taxon>
    </lineage>
</organism>
<dbReference type="Proteomes" id="UP000298030">
    <property type="component" value="Unassembled WGS sequence"/>
</dbReference>
<dbReference type="EMBL" id="QPFP01000006">
    <property type="protein sequence ID" value="TEB35851.1"/>
    <property type="molecule type" value="Genomic_DNA"/>
</dbReference>
<keyword evidence="3" id="KW-1185">Reference proteome</keyword>
<dbReference type="AlphaFoldDB" id="A0A4Y7TPF4"/>
<protein>
    <submittedName>
        <fullName evidence="2">Uncharacterized protein</fullName>
    </submittedName>
</protein>
<gene>
    <name evidence="2" type="ORF">FA13DRAFT_1727394</name>
</gene>
<evidence type="ECO:0000313" key="2">
    <source>
        <dbReference type="EMBL" id="TEB35851.1"/>
    </source>
</evidence>
<name>A0A4Y7TPF4_COPMI</name>
<sequence length="50" mass="5493">MDPCPGEPHHPHGAPPHPGCRIDRNAYGRADKNLTSEYDAPFVLLLADRS</sequence>
<evidence type="ECO:0000256" key="1">
    <source>
        <dbReference type="SAM" id="MobiDB-lite"/>
    </source>
</evidence>
<feature type="region of interest" description="Disordered" evidence="1">
    <location>
        <begin position="1"/>
        <end position="24"/>
    </location>
</feature>
<comment type="caution">
    <text evidence="2">The sequence shown here is derived from an EMBL/GenBank/DDBJ whole genome shotgun (WGS) entry which is preliminary data.</text>
</comment>